<protein>
    <submittedName>
        <fullName evidence="2">Uncharacterized protein</fullName>
    </submittedName>
</protein>
<keyword evidence="1" id="KW-0472">Membrane</keyword>
<dbReference type="Proteomes" id="UP000223071">
    <property type="component" value="Unassembled WGS sequence"/>
</dbReference>
<evidence type="ECO:0000313" key="2">
    <source>
        <dbReference type="EMBL" id="PFG74133.1"/>
    </source>
</evidence>
<evidence type="ECO:0000256" key="1">
    <source>
        <dbReference type="SAM" id="Phobius"/>
    </source>
</evidence>
<organism evidence="2 3">
    <name type="scientific">Tepidiforma thermophila (strain KCTC 52669 / CGMCC 1.13589 / G233)</name>
    <dbReference type="NCBI Taxonomy" id="2761530"/>
    <lineage>
        <taxon>Bacteria</taxon>
        <taxon>Bacillati</taxon>
        <taxon>Chloroflexota</taxon>
        <taxon>Tepidiformia</taxon>
        <taxon>Tepidiformales</taxon>
        <taxon>Tepidiformaceae</taxon>
        <taxon>Tepidiforma</taxon>
    </lineage>
</organism>
<keyword evidence="1" id="KW-0812">Transmembrane</keyword>
<reference evidence="2 3" key="1">
    <citation type="submission" date="2017-09" db="EMBL/GenBank/DDBJ databases">
        <title>Sequencing the genomes of two abundant thermophiles in Great Basin hot springs: Thermocrinis jamiesonii and novel Chloroflexi Thermoflexus hugenholtzii.</title>
        <authorList>
            <person name="Hedlund B."/>
        </authorList>
    </citation>
    <scope>NUCLEOTIDE SEQUENCE [LARGE SCALE GENOMIC DNA]</scope>
    <source>
        <strain evidence="2 3">G233</strain>
    </source>
</reference>
<accession>A0A2A9HFM1</accession>
<dbReference type="EMBL" id="PDJQ01000001">
    <property type="protein sequence ID" value="PFG74133.1"/>
    <property type="molecule type" value="Genomic_DNA"/>
</dbReference>
<evidence type="ECO:0000313" key="3">
    <source>
        <dbReference type="Proteomes" id="UP000223071"/>
    </source>
</evidence>
<dbReference type="AlphaFoldDB" id="A0A2A9HFM1"/>
<feature type="transmembrane region" description="Helical" evidence="1">
    <location>
        <begin position="12"/>
        <end position="34"/>
    </location>
</feature>
<sequence length="52" mass="5520">MPLVEIVTDLVFGGLYGALLWVIALAAAIPYAVWQGIRRLSRAIGGNNHGDA</sequence>
<comment type="caution">
    <text evidence="2">The sequence shown here is derived from an EMBL/GenBank/DDBJ whole genome shotgun (WGS) entry which is preliminary data.</text>
</comment>
<proteinExistence type="predicted"/>
<gene>
    <name evidence="2" type="ORF">A9A59_1341</name>
</gene>
<keyword evidence="1" id="KW-1133">Transmembrane helix</keyword>
<keyword evidence="3" id="KW-1185">Reference proteome</keyword>
<dbReference type="RefSeq" id="WP_165772557.1">
    <property type="nucleotide sequence ID" value="NZ_PDJQ01000001.1"/>
</dbReference>
<name>A0A2A9HFM1_TEPT2</name>